<dbReference type="eggNOG" id="ENOG5032BKH">
    <property type="taxonomic scope" value="Bacteria"/>
</dbReference>
<accession>Q7MC28</accession>
<feature type="chain" id="PRO_5004288336" evidence="1">
    <location>
        <begin position="25"/>
        <end position="248"/>
    </location>
</feature>
<feature type="signal peptide" evidence="1">
    <location>
        <begin position="1"/>
        <end position="24"/>
    </location>
</feature>
<evidence type="ECO:0000313" key="3">
    <source>
        <dbReference type="Proteomes" id="UP000002675"/>
    </source>
</evidence>
<evidence type="ECO:0000313" key="2">
    <source>
        <dbReference type="EMBL" id="BAC97585.1"/>
    </source>
</evidence>
<organism evidence="2 3">
    <name type="scientific">Vibrio vulnificus (strain YJ016)</name>
    <dbReference type="NCBI Taxonomy" id="196600"/>
    <lineage>
        <taxon>Bacteria</taxon>
        <taxon>Pseudomonadati</taxon>
        <taxon>Pseudomonadota</taxon>
        <taxon>Gammaproteobacteria</taxon>
        <taxon>Vibrionales</taxon>
        <taxon>Vibrionaceae</taxon>
        <taxon>Vibrio</taxon>
    </lineage>
</organism>
<gene>
    <name evidence="2" type="ordered locus">VVA1559</name>
</gene>
<name>Q7MC28_VIBVY</name>
<dbReference type="HOGENOM" id="CLU_1146820_0_0_6"/>
<dbReference type="KEGG" id="vvy:VVA1559"/>
<evidence type="ECO:0000256" key="1">
    <source>
        <dbReference type="SAM" id="SignalP"/>
    </source>
</evidence>
<dbReference type="Proteomes" id="UP000002675">
    <property type="component" value="Chromosome II"/>
</dbReference>
<keyword evidence="1" id="KW-0732">Signal</keyword>
<proteinExistence type="predicted"/>
<dbReference type="PROSITE" id="PS51257">
    <property type="entry name" value="PROKAR_LIPOPROTEIN"/>
    <property type="match status" value="1"/>
</dbReference>
<protein>
    <submittedName>
        <fullName evidence="2">Uncharacterized protein</fullName>
    </submittedName>
</protein>
<reference evidence="2 3" key="1">
    <citation type="journal article" date="2003" name="Genome Res.">
        <title>Comparative genome analysis of Vibrio vulnificus, a marine pathogen.</title>
        <authorList>
            <person name="Chen C.Y."/>
            <person name="Wu K.M."/>
            <person name="Chang Y.C."/>
            <person name="Chang C.H."/>
            <person name="Tsai H.C."/>
            <person name="Liao T.L."/>
            <person name="Liu Y.M."/>
            <person name="Chen H.J."/>
            <person name="Shen A.B."/>
            <person name="Li J.C."/>
            <person name="Su T.L."/>
            <person name="Shao C.P."/>
            <person name="Lee C.T."/>
            <person name="Hor L.I."/>
            <person name="Tsai S.F."/>
        </authorList>
    </citation>
    <scope>NUCLEOTIDE SEQUENCE [LARGE SCALE GENOMIC DNA]</scope>
    <source>
        <strain evidence="2 3">YJ016</strain>
    </source>
</reference>
<dbReference type="EMBL" id="BA000038">
    <property type="protein sequence ID" value="BAC97585.1"/>
    <property type="molecule type" value="Genomic_DNA"/>
</dbReference>
<sequence length="248" mass="28380">MGLIKKMKKYVSLLMTITLSIALSGCNGSSDSSSELAESYDGVYKDKNGESLFYSSNEDAIYLYRPPQQYKDGYISSSNRSIVIDNNLIGPYIDTNHFVKSELGDYYHYQNSTVQFHFSKGNVSALVKDEGDRTLVDTTYTKLPTLADFDLMYQSYADWERMTLIFSNDDRMFAQLDFMLTCQLNADVKRMSNFYRVSNGAITCNDPNDPRIDSNMHGVIYKVAEDSRAIVIVQGKRWTYRTTFQTVY</sequence>
<dbReference type="AlphaFoldDB" id="Q7MC28"/>